<dbReference type="Pfam" id="PF09986">
    <property type="entry name" value="DUF2225"/>
    <property type="match status" value="1"/>
</dbReference>
<name>A0ABV1BWS0_9FIRM</name>
<sequence length="241" mass="27488">MEIKDEKSYIFDKTMKCNVCNKEFTTKQVRTGKARYTGTNDILKPLYTGIDSTKYDIIMCPHCGYAAVPRTYGKLTPKQRQLIRDNIEGKFKVTWKEEDSYSYDVAIRRCKMALLTEMITGTKISESAYLCLRLAWLYDGRIEELRSQNASEEIINQHLKSQQEYIQDAYKGFKEAVQTQYPPICGMDENTINYLLASLGIKCKDYGTAKQFASSIVTSRSAQAGLKEKARGLLGQIKANE</sequence>
<protein>
    <submittedName>
        <fullName evidence="1">DUF2225 domain-containing protein</fullName>
    </submittedName>
</protein>
<evidence type="ECO:0000313" key="2">
    <source>
        <dbReference type="Proteomes" id="UP001442364"/>
    </source>
</evidence>
<comment type="caution">
    <text evidence="1">The sequence shown here is derived from an EMBL/GenBank/DDBJ whole genome shotgun (WGS) entry which is preliminary data.</text>
</comment>
<dbReference type="EMBL" id="JBBMER010000004">
    <property type="protein sequence ID" value="MEQ2379495.1"/>
    <property type="molecule type" value="Genomic_DNA"/>
</dbReference>
<organism evidence="1 2">
    <name type="scientific">[Lactobacillus] rogosae</name>
    <dbReference type="NCBI Taxonomy" id="706562"/>
    <lineage>
        <taxon>Bacteria</taxon>
        <taxon>Bacillati</taxon>
        <taxon>Bacillota</taxon>
        <taxon>Clostridia</taxon>
        <taxon>Lachnospirales</taxon>
        <taxon>Lachnospiraceae</taxon>
        <taxon>Lachnospira</taxon>
    </lineage>
</organism>
<proteinExistence type="predicted"/>
<reference evidence="1 2" key="1">
    <citation type="submission" date="2024-03" db="EMBL/GenBank/DDBJ databases">
        <title>Human intestinal bacterial collection.</title>
        <authorList>
            <person name="Pauvert C."/>
            <person name="Hitch T.C.A."/>
            <person name="Clavel T."/>
        </authorList>
    </citation>
    <scope>NUCLEOTIDE SEQUENCE [LARGE SCALE GENOMIC DNA]</scope>
    <source>
        <strain evidence="1 2">CLA-AA-H255</strain>
    </source>
</reference>
<dbReference type="RefSeq" id="WP_172677792.1">
    <property type="nucleotide sequence ID" value="NZ_DAWDAH010000002.1"/>
</dbReference>
<accession>A0ABV1BWS0</accession>
<dbReference type="InterPro" id="IPR018708">
    <property type="entry name" value="DUF2225"/>
</dbReference>
<dbReference type="Proteomes" id="UP001442364">
    <property type="component" value="Unassembled WGS sequence"/>
</dbReference>
<keyword evidence="2" id="KW-1185">Reference proteome</keyword>
<gene>
    <name evidence="1" type="ORF">WMO14_06345</name>
</gene>
<evidence type="ECO:0000313" key="1">
    <source>
        <dbReference type="EMBL" id="MEQ2379495.1"/>
    </source>
</evidence>